<proteinExistence type="predicted"/>
<reference evidence="2 3" key="1">
    <citation type="submission" date="2016-10" db="EMBL/GenBank/DDBJ databases">
        <authorList>
            <person name="de Groot N.N."/>
        </authorList>
    </citation>
    <scope>NUCLEOTIDE SEQUENCE [LARGE SCALE GENOMIC DNA]</scope>
    <source>
        <strain evidence="3">L7-484,KACC 16230,DSM 25025</strain>
    </source>
</reference>
<evidence type="ECO:0000313" key="2">
    <source>
        <dbReference type="EMBL" id="SDN64416.1"/>
    </source>
</evidence>
<dbReference type="OrthoDB" id="7410729at2"/>
<gene>
    <name evidence="2" type="ORF">SAMN05192530_101571</name>
</gene>
<protein>
    <submittedName>
        <fullName evidence="2">Uncharacterized protein</fullName>
    </submittedName>
</protein>
<sequence>MIHALSAVPLLVLAIPFAAIQAARAEALGPLVVVLEGAELLGQCSRSAPADGEGTWRPTGADIDRLEAQLPTVLASSALAGQRMPELPTAAAVRVGWMRQYAGIVRNGRRYVYGSFFPARGFADDPRWRNEAVRICGGGPLVFGVEMDAETHAITHRSFNGRR</sequence>
<dbReference type="Proteomes" id="UP000198793">
    <property type="component" value="Unassembled WGS sequence"/>
</dbReference>
<dbReference type="AlphaFoldDB" id="A0A1H0D2W6"/>
<keyword evidence="3" id="KW-1185">Reference proteome</keyword>
<name>A0A1H0D2W6_9HYPH</name>
<evidence type="ECO:0000313" key="3">
    <source>
        <dbReference type="Proteomes" id="UP000198793"/>
    </source>
</evidence>
<feature type="chain" id="PRO_5011724746" evidence="1">
    <location>
        <begin position="26"/>
        <end position="163"/>
    </location>
</feature>
<feature type="signal peptide" evidence="1">
    <location>
        <begin position="1"/>
        <end position="25"/>
    </location>
</feature>
<keyword evidence="1" id="KW-0732">Signal</keyword>
<evidence type="ECO:0000256" key="1">
    <source>
        <dbReference type="SAM" id="SignalP"/>
    </source>
</evidence>
<dbReference type="EMBL" id="FNIT01000001">
    <property type="protein sequence ID" value="SDN64416.1"/>
    <property type="molecule type" value="Genomic_DNA"/>
</dbReference>
<organism evidence="2 3">
    <name type="scientific">Aureimonas jatrophae</name>
    <dbReference type="NCBI Taxonomy" id="1166073"/>
    <lineage>
        <taxon>Bacteria</taxon>
        <taxon>Pseudomonadati</taxon>
        <taxon>Pseudomonadota</taxon>
        <taxon>Alphaproteobacteria</taxon>
        <taxon>Hyphomicrobiales</taxon>
        <taxon>Aurantimonadaceae</taxon>
        <taxon>Aureimonas</taxon>
    </lineage>
</organism>
<dbReference type="RefSeq" id="WP_090668502.1">
    <property type="nucleotide sequence ID" value="NZ_FNIT01000001.1"/>
</dbReference>
<accession>A0A1H0D2W6</accession>